<protein>
    <submittedName>
        <fullName evidence="1">PAB1 binding protein</fullName>
    </submittedName>
</protein>
<dbReference type="RefSeq" id="XP_069206198.1">
    <property type="nucleotide sequence ID" value="XM_069356357.1"/>
</dbReference>
<name>A0ABR3PUX5_9TREE</name>
<reference evidence="1 2" key="1">
    <citation type="submission" date="2023-08" db="EMBL/GenBank/DDBJ databases">
        <title>Annotated Genome Sequence of Vanrija albida AlHP1.</title>
        <authorList>
            <person name="Herzog R."/>
        </authorList>
    </citation>
    <scope>NUCLEOTIDE SEQUENCE [LARGE SCALE GENOMIC DNA]</scope>
    <source>
        <strain evidence="1 2">AlHP1</strain>
    </source>
</reference>
<proteinExistence type="predicted"/>
<evidence type="ECO:0000313" key="1">
    <source>
        <dbReference type="EMBL" id="KAL1406254.1"/>
    </source>
</evidence>
<dbReference type="EMBL" id="JBBXJM010000006">
    <property type="protein sequence ID" value="KAL1406254.1"/>
    <property type="molecule type" value="Genomic_DNA"/>
</dbReference>
<sequence length="350" mass="38134">MGHAAPDADADGGPDLGRLSTLPNEVLADVWAALPRAALAALMRTNRTAHALFLPRVYAHLHVDVSGQPLRWPLLSPQLAAHARTLEFELNPFRTSAPRGLLLPPLPNLHTVRVWLSHRGGGPMLIHGVTVYRSDPALTAPLANLKPKRLVVRNAPLLFDRVPDYIFPRAACELVVVVPCEMATVGASVKYEARGCSAQGLVNALPRLCPHLTVVFWTERGETWRPTPRPHDSRLEGAALPWINGTWVGRFLKRLAVVAHERVPELALTIVNAAALDPVAVLPAHEGGSVADECAAYFDAVYAGYAQYLGVEGREGVAEFVSMEEWFASGRWEGVMEPREVDRWLGAGVV</sequence>
<gene>
    <name evidence="1" type="primary">PBP2_2</name>
    <name evidence="1" type="ORF">Q8F55_007949</name>
</gene>
<organism evidence="1 2">
    <name type="scientific">Vanrija albida</name>
    <dbReference type="NCBI Taxonomy" id="181172"/>
    <lineage>
        <taxon>Eukaryota</taxon>
        <taxon>Fungi</taxon>
        <taxon>Dikarya</taxon>
        <taxon>Basidiomycota</taxon>
        <taxon>Agaricomycotina</taxon>
        <taxon>Tremellomycetes</taxon>
        <taxon>Trichosporonales</taxon>
        <taxon>Trichosporonaceae</taxon>
        <taxon>Vanrija</taxon>
    </lineage>
</organism>
<dbReference type="GeneID" id="95988992"/>
<comment type="caution">
    <text evidence="1">The sequence shown here is derived from an EMBL/GenBank/DDBJ whole genome shotgun (WGS) entry which is preliminary data.</text>
</comment>
<dbReference type="Proteomes" id="UP001565368">
    <property type="component" value="Unassembled WGS sequence"/>
</dbReference>
<accession>A0ABR3PUX5</accession>
<evidence type="ECO:0000313" key="2">
    <source>
        <dbReference type="Proteomes" id="UP001565368"/>
    </source>
</evidence>
<keyword evidence="2" id="KW-1185">Reference proteome</keyword>